<dbReference type="SUPFAM" id="SSF49265">
    <property type="entry name" value="Fibronectin type III"/>
    <property type="match status" value="1"/>
</dbReference>
<evidence type="ECO:0000313" key="1">
    <source>
        <dbReference type="EMBL" id="CAA9397389.1"/>
    </source>
</evidence>
<organism evidence="1">
    <name type="scientific">uncultured Leptolyngbya sp</name>
    <dbReference type="NCBI Taxonomy" id="332963"/>
    <lineage>
        <taxon>Bacteria</taxon>
        <taxon>Bacillati</taxon>
        <taxon>Cyanobacteriota</taxon>
        <taxon>Cyanophyceae</taxon>
        <taxon>Leptolyngbyales</taxon>
        <taxon>Leptolyngbyaceae</taxon>
        <taxon>Leptolyngbya group</taxon>
        <taxon>Leptolyngbya</taxon>
        <taxon>environmental samples</taxon>
    </lineage>
</organism>
<dbReference type="Gene3D" id="1.25.40.10">
    <property type="entry name" value="Tetratricopeptide repeat domain"/>
    <property type="match status" value="1"/>
</dbReference>
<dbReference type="InterPro" id="IPR013783">
    <property type="entry name" value="Ig-like_fold"/>
</dbReference>
<protein>
    <recommendedName>
        <fullName evidence="2">Tetratricopeptide repeat protein</fullName>
    </recommendedName>
</protein>
<sequence>MLSALFLSPTAAVAQASPGKHCVPLALILTSSGERQLAGKKVICQGEQLPASGNKVSLLCSVTGQVLSLAEIRWRPKRCRASDLTLIPCAPGSRGQCRRNRGAEEAKAPTLLTPYGSTLLNRRPAFSWQPVAGATRYFIQVRSREQGWATWVDNASSLSYPADKPALVAGSSYTVSIYAYQGNALREPSTTQLSILPNKEAQQLQELIAQIKSLNLPKDEEVYLGIDAAYSSRGLMMESVQVLQKRLKEGSRNPAIYTALGDRYLQAGFSAKAKTEYETATTTAEATANQPELNKAEARLKLVAQLQNSP</sequence>
<reference evidence="1" key="1">
    <citation type="submission" date="2020-02" db="EMBL/GenBank/DDBJ databases">
        <authorList>
            <person name="Meier V. D."/>
        </authorList>
    </citation>
    <scope>NUCLEOTIDE SEQUENCE</scope>
    <source>
        <strain evidence="1">AVDCRST_MAG94</strain>
    </source>
</reference>
<dbReference type="EMBL" id="CADCTY010001967">
    <property type="protein sequence ID" value="CAA9397389.1"/>
    <property type="molecule type" value="Genomic_DNA"/>
</dbReference>
<name>A0A6J4NUA4_9CYAN</name>
<dbReference type="Gene3D" id="2.60.40.10">
    <property type="entry name" value="Immunoglobulins"/>
    <property type="match status" value="1"/>
</dbReference>
<gene>
    <name evidence="1" type="ORF">AVDCRST_MAG94-5730</name>
</gene>
<evidence type="ECO:0008006" key="2">
    <source>
        <dbReference type="Google" id="ProtNLM"/>
    </source>
</evidence>
<dbReference type="AlphaFoldDB" id="A0A6J4NUA4"/>
<proteinExistence type="predicted"/>
<dbReference type="InterPro" id="IPR011990">
    <property type="entry name" value="TPR-like_helical_dom_sf"/>
</dbReference>
<dbReference type="InterPro" id="IPR036116">
    <property type="entry name" value="FN3_sf"/>
</dbReference>
<accession>A0A6J4NUA4</accession>